<gene>
    <name evidence="1" type="ORF">GAQ75_24310</name>
</gene>
<name>A0A6I0JXX9_BACUN</name>
<comment type="caution">
    <text evidence="1">The sequence shown here is derived from an EMBL/GenBank/DDBJ whole genome shotgun (WGS) entry which is preliminary data.</text>
</comment>
<dbReference type="Proteomes" id="UP000438773">
    <property type="component" value="Unassembled WGS sequence"/>
</dbReference>
<protein>
    <submittedName>
        <fullName evidence="1">Nitroreductase family protein</fullName>
    </submittedName>
</protein>
<evidence type="ECO:0000313" key="1">
    <source>
        <dbReference type="EMBL" id="KAB4113755.1"/>
    </source>
</evidence>
<feature type="non-terminal residue" evidence="1">
    <location>
        <position position="1"/>
    </location>
</feature>
<dbReference type="AlphaFoldDB" id="A0A6I0JXX9"/>
<evidence type="ECO:0000313" key="2">
    <source>
        <dbReference type="Proteomes" id="UP000438773"/>
    </source>
</evidence>
<reference evidence="1 2" key="1">
    <citation type="journal article" date="2019" name="Nat. Med.">
        <title>A library of human gut bacterial isolates paired with longitudinal multiomics data enables mechanistic microbiome research.</title>
        <authorList>
            <person name="Poyet M."/>
            <person name="Groussin M."/>
            <person name="Gibbons S.M."/>
            <person name="Avila-Pacheco J."/>
            <person name="Jiang X."/>
            <person name="Kearney S.M."/>
            <person name="Perrotta A.R."/>
            <person name="Berdy B."/>
            <person name="Zhao S."/>
            <person name="Lieberman T.D."/>
            <person name="Swanson P.K."/>
            <person name="Smith M."/>
            <person name="Roesemann S."/>
            <person name="Alexander J.E."/>
            <person name="Rich S.A."/>
            <person name="Livny J."/>
            <person name="Vlamakis H."/>
            <person name="Clish C."/>
            <person name="Bullock K."/>
            <person name="Deik A."/>
            <person name="Scott J."/>
            <person name="Pierce K.A."/>
            <person name="Xavier R.J."/>
            <person name="Alm E.J."/>
        </authorList>
    </citation>
    <scope>NUCLEOTIDE SEQUENCE [LARGE SCALE GENOMIC DNA]</scope>
    <source>
        <strain evidence="1 2">BIOML-A37</strain>
    </source>
</reference>
<accession>A0A6I0JXX9</accession>
<proteinExistence type="predicted"/>
<organism evidence="1 2">
    <name type="scientific">Bacteroides uniformis</name>
    <dbReference type="NCBI Taxonomy" id="820"/>
    <lineage>
        <taxon>Bacteria</taxon>
        <taxon>Pseudomonadati</taxon>
        <taxon>Bacteroidota</taxon>
        <taxon>Bacteroidia</taxon>
        <taxon>Bacteroidales</taxon>
        <taxon>Bacteroidaceae</taxon>
        <taxon>Bacteroides</taxon>
    </lineage>
</organism>
<dbReference type="EMBL" id="WCUQ01000215">
    <property type="protein sequence ID" value="KAB4113755.1"/>
    <property type="molecule type" value="Genomic_DNA"/>
</dbReference>
<sequence length="22" mass="2489">VPVQGPGDKDFKDLDTRVKVFK</sequence>